<dbReference type="InterPro" id="IPR056924">
    <property type="entry name" value="SH3_Tf2-1"/>
</dbReference>
<evidence type="ECO:0000259" key="1">
    <source>
        <dbReference type="Pfam" id="PF24626"/>
    </source>
</evidence>
<evidence type="ECO:0000313" key="2">
    <source>
        <dbReference type="EMBL" id="GFD29774.1"/>
    </source>
</evidence>
<keyword evidence="2" id="KW-0548">Nucleotidyltransferase</keyword>
<protein>
    <submittedName>
        <fullName evidence="2">Putative reverse transcriptase domain-containing protein</fullName>
    </submittedName>
</protein>
<name>A0A699VDP1_TANCI</name>
<sequence>MAYKLELLEELSNVHNTFHVSNLKKCLADESLIIPIKELQFDDKLNFVEEPVEIKDQEIKQL</sequence>
<gene>
    <name evidence="2" type="ORF">Tci_901743</name>
</gene>
<organism evidence="2">
    <name type="scientific">Tanacetum cinerariifolium</name>
    <name type="common">Dalmatian daisy</name>
    <name type="synonym">Chrysanthemum cinerariifolium</name>
    <dbReference type="NCBI Taxonomy" id="118510"/>
    <lineage>
        <taxon>Eukaryota</taxon>
        <taxon>Viridiplantae</taxon>
        <taxon>Streptophyta</taxon>
        <taxon>Embryophyta</taxon>
        <taxon>Tracheophyta</taxon>
        <taxon>Spermatophyta</taxon>
        <taxon>Magnoliopsida</taxon>
        <taxon>eudicotyledons</taxon>
        <taxon>Gunneridae</taxon>
        <taxon>Pentapetalae</taxon>
        <taxon>asterids</taxon>
        <taxon>campanulids</taxon>
        <taxon>Asterales</taxon>
        <taxon>Asteraceae</taxon>
        <taxon>Asteroideae</taxon>
        <taxon>Anthemideae</taxon>
        <taxon>Anthemidinae</taxon>
        <taxon>Tanacetum</taxon>
    </lineage>
</organism>
<dbReference type="AlphaFoldDB" id="A0A699VDP1"/>
<dbReference type="PANTHER" id="PTHR46148:SF59">
    <property type="entry name" value="NUCLEOTIDYLTRANSFERASE, RIBONUCLEASE H"/>
    <property type="match status" value="1"/>
</dbReference>
<dbReference type="PANTHER" id="PTHR46148">
    <property type="entry name" value="CHROMO DOMAIN-CONTAINING PROTEIN"/>
    <property type="match status" value="1"/>
</dbReference>
<feature type="non-terminal residue" evidence="2">
    <location>
        <position position="62"/>
    </location>
</feature>
<accession>A0A699VDP1</accession>
<keyword evidence="2" id="KW-0695">RNA-directed DNA polymerase</keyword>
<dbReference type="Pfam" id="PF24626">
    <property type="entry name" value="SH3_Tf2-1"/>
    <property type="match status" value="1"/>
</dbReference>
<dbReference type="GO" id="GO:0003964">
    <property type="term" value="F:RNA-directed DNA polymerase activity"/>
    <property type="evidence" value="ECO:0007669"/>
    <property type="project" value="UniProtKB-KW"/>
</dbReference>
<proteinExistence type="predicted"/>
<dbReference type="EMBL" id="BKCJ011397841">
    <property type="protein sequence ID" value="GFD29774.1"/>
    <property type="molecule type" value="Genomic_DNA"/>
</dbReference>
<keyword evidence="2" id="KW-0808">Transferase</keyword>
<reference evidence="2" key="1">
    <citation type="journal article" date="2019" name="Sci. Rep.">
        <title>Draft genome of Tanacetum cinerariifolium, the natural source of mosquito coil.</title>
        <authorList>
            <person name="Yamashiro T."/>
            <person name="Shiraishi A."/>
            <person name="Satake H."/>
            <person name="Nakayama K."/>
        </authorList>
    </citation>
    <scope>NUCLEOTIDE SEQUENCE</scope>
</reference>
<comment type="caution">
    <text evidence="2">The sequence shown here is derived from an EMBL/GenBank/DDBJ whole genome shotgun (WGS) entry which is preliminary data.</text>
</comment>
<feature type="domain" description="Tf2-1-like SH3-like" evidence="1">
    <location>
        <begin position="1"/>
        <end position="26"/>
    </location>
</feature>